<keyword evidence="3" id="KW-0067">ATP-binding</keyword>
<evidence type="ECO:0000259" key="2">
    <source>
        <dbReference type="SMART" id="SM00382"/>
    </source>
</evidence>
<dbReference type="Gene3D" id="3.40.50.300">
    <property type="entry name" value="P-loop containing nucleotide triphosphate hydrolases"/>
    <property type="match status" value="1"/>
</dbReference>
<gene>
    <name evidence="3" type="ORF">IAB59_01360</name>
</gene>
<dbReference type="SMART" id="SM00382">
    <property type="entry name" value="AAA"/>
    <property type="match status" value="1"/>
</dbReference>
<evidence type="ECO:0000313" key="3">
    <source>
        <dbReference type="EMBL" id="HIT37111.1"/>
    </source>
</evidence>
<dbReference type="PANTHER" id="PTHR30121:SF6">
    <property type="entry name" value="SLR6007 PROTEIN"/>
    <property type="match status" value="1"/>
</dbReference>
<organism evidence="3 4">
    <name type="scientific">Candidatus Onthousia faecipullorum</name>
    <dbReference type="NCBI Taxonomy" id="2840887"/>
    <lineage>
        <taxon>Bacteria</taxon>
        <taxon>Bacillati</taxon>
        <taxon>Bacillota</taxon>
        <taxon>Bacilli</taxon>
        <taxon>Candidatus Onthousia</taxon>
    </lineage>
</organism>
<dbReference type="Gene3D" id="1.10.8.730">
    <property type="match status" value="1"/>
</dbReference>
<dbReference type="InterPro" id="IPR027417">
    <property type="entry name" value="P-loop_NTPase"/>
</dbReference>
<feature type="coiled-coil region" evidence="1">
    <location>
        <begin position="69"/>
        <end position="100"/>
    </location>
</feature>
<keyword evidence="1" id="KW-0175">Coiled coil</keyword>
<dbReference type="PANTHER" id="PTHR30121">
    <property type="entry name" value="UNCHARACTERIZED PROTEIN YJGR-RELATED"/>
    <property type="match status" value="1"/>
</dbReference>
<dbReference type="AlphaFoldDB" id="A0A9D1GAC4"/>
<name>A0A9D1GAC4_9FIRM</name>
<feature type="domain" description="AAA+ ATPase" evidence="2">
    <location>
        <begin position="232"/>
        <end position="530"/>
    </location>
</feature>
<protein>
    <submittedName>
        <fullName evidence="3">ATP-binding protein</fullName>
    </submittedName>
</protein>
<reference evidence="3" key="1">
    <citation type="submission" date="2020-10" db="EMBL/GenBank/DDBJ databases">
        <authorList>
            <person name="Gilroy R."/>
        </authorList>
    </citation>
    <scope>NUCLEOTIDE SEQUENCE</scope>
    <source>
        <strain evidence="3">CHK195-26880</strain>
    </source>
</reference>
<keyword evidence="3" id="KW-0547">Nucleotide-binding</keyword>
<dbReference type="Pfam" id="PF19044">
    <property type="entry name" value="P-loop_TraG"/>
    <property type="match status" value="1"/>
</dbReference>
<accession>A0A9D1GAC4</accession>
<dbReference type="EMBL" id="DVKQ01000011">
    <property type="protein sequence ID" value="HIT37111.1"/>
    <property type="molecule type" value="Genomic_DNA"/>
</dbReference>
<proteinExistence type="predicted"/>
<evidence type="ECO:0000313" key="4">
    <source>
        <dbReference type="Proteomes" id="UP000886833"/>
    </source>
</evidence>
<comment type="caution">
    <text evidence="3">The sequence shown here is derived from an EMBL/GenBank/DDBJ whole genome shotgun (WGS) entry which is preliminary data.</text>
</comment>
<dbReference type="InterPro" id="IPR043964">
    <property type="entry name" value="P-loop_TraG"/>
</dbReference>
<dbReference type="Proteomes" id="UP000886833">
    <property type="component" value="Unassembled WGS sequence"/>
</dbReference>
<dbReference type="InterPro" id="IPR003593">
    <property type="entry name" value="AAA+_ATPase"/>
</dbReference>
<dbReference type="GO" id="GO:0005524">
    <property type="term" value="F:ATP binding"/>
    <property type="evidence" value="ECO:0007669"/>
    <property type="project" value="UniProtKB-KW"/>
</dbReference>
<dbReference type="CDD" id="cd01127">
    <property type="entry name" value="TrwB_TraG_TraD_VirD4"/>
    <property type="match status" value="2"/>
</dbReference>
<dbReference type="SUPFAM" id="SSF52540">
    <property type="entry name" value="P-loop containing nucleoside triphosphate hydrolases"/>
    <property type="match status" value="1"/>
</dbReference>
<reference evidence="3" key="2">
    <citation type="journal article" date="2021" name="PeerJ">
        <title>Extensive microbial diversity within the chicken gut microbiome revealed by metagenomics and culture.</title>
        <authorList>
            <person name="Gilroy R."/>
            <person name="Ravi A."/>
            <person name="Getino M."/>
            <person name="Pursley I."/>
            <person name="Horton D.L."/>
            <person name="Alikhan N.F."/>
            <person name="Baker D."/>
            <person name="Gharbi K."/>
            <person name="Hall N."/>
            <person name="Watson M."/>
            <person name="Adriaenssens E.M."/>
            <person name="Foster-Nyarko E."/>
            <person name="Jarju S."/>
            <person name="Secka A."/>
            <person name="Antonio M."/>
            <person name="Oren A."/>
            <person name="Chaudhuri R.R."/>
            <person name="La Ragione R."/>
            <person name="Hildebrand F."/>
            <person name="Pallen M.J."/>
        </authorList>
    </citation>
    <scope>NUCLEOTIDE SEQUENCE</scope>
    <source>
        <strain evidence="3">CHK195-26880</strain>
    </source>
</reference>
<sequence>MSISLKSQLAPKGLQFNPSDFNISDKYATILSVISYPRYIAPGYLSTLTSMSGIKIVIKHIPVPFSTMSKMINRQVADLRERYRQEKDQTTKERIRQDAESLESFVSMLASSQSRIFDFQMHIMINADTKEDLELRKVNVKNYLDAMELRAVSLRFEQEKVLKSILPIFPNQDIEERIGTPIPTPTIAAMYPFIFDSIKDPGLSVLLGVDFSGGVILFNQFLYQIRKENNRNNANMIILGTSGSGKSTAAKLLLRSHIRNGCQIVAIDPENELEEMTRTFGGDTIDIGKGGEFGLINPLEVIIDADDEEIRDGLGYTVLTRTLQSLRAFMKYYDPSIEEDVLNMFSEIVQDTYKRFGIDFNTDFSNFTSADYPTFSDVYATIKGRLLSLTEQTREKDIIQRLELKIRPLIKELKFYFDGKTTLTANSDFMVFNIKEFMNSDTNIRNALFFNILKYAWGLCLDPTVNTILMVDEAHVLLSNNNEQGADFLAQVQRRARKYNTGTIIITQQPSDFSSPSIITQGKAIFDNSSYYLVMGLRKQAVEDLSLLIDLNENEKDSIKRYSQGEALFVCGNRRMRINIVVTQEELESFGSAGGF</sequence>
<evidence type="ECO:0000256" key="1">
    <source>
        <dbReference type="SAM" id="Coils"/>
    </source>
</evidence>
<dbReference type="InterPro" id="IPR051162">
    <property type="entry name" value="T4SS_component"/>
</dbReference>